<organism evidence="2 3">
    <name type="scientific">Actinokineospora guangxiensis</name>
    <dbReference type="NCBI Taxonomy" id="1490288"/>
    <lineage>
        <taxon>Bacteria</taxon>
        <taxon>Bacillati</taxon>
        <taxon>Actinomycetota</taxon>
        <taxon>Actinomycetes</taxon>
        <taxon>Pseudonocardiales</taxon>
        <taxon>Pseudonocardiaceae</taxon>
        <taxon>Actinokineospora</taxon>
    </lineage>
</organism>
<reference evidence="3" key="1">
    <citation type="journal article" date="2019" name="Int. J. Syst. Evol. Microbiol.">
        <title>The Global Catalogue of Microorganisms (GCM) 10K type strain sequencing project: providing services to taxonomists for standard genome sequencing and annotation.</title>
        <authorList>
            <consortium name="The Broad Institute Genomics Platform"/>
            <consortium name="The Broad Institute Genome Sequencing Center for Infectious Disease"/>
            <person name="Wu L."/>
            <person name="Ma J."/>
        </authorList>
    </citation>
    <scope>NUCLEOTIDE SEQUENCE [LARGE SCALE GENOMIC DNA]</scope>
    <source>
        <strain evidence="3">CCUG 59778</strain>
    </source>
</reference>
<evidence type="ECO:0000256" key="1">
    <source>
        <dbReference type="SAM" id="MobiDB-lite"/>
    </source>
</evidence>
<gene>
    <name evidence="2" type="ORF">ACFPM7_24505</name>
</gene>
<dbReference type="RefSeq" id="WP_378250109.1">
    <property type="nucleotide sequence ID" value="NZ_JBHSKF010000015.1"/>
</dbReference>
<name>A0ABW0ETK3_9PSEU</name>
<protein>
    <submittedName>
        <fullName evidence="2">Uncharacterized protein</fullName>
    </submittedName>
</protein>
<dbReference type="Proteomes" id="UP001596157">
    <property type="component" value="Unassembled WGS sequence"/>
</dbReference>
<evidence type="ECO:0000313" key="3">
    <source>
        <dbReference type="Proteomes" id="UP001596157"/>
    </source>
</evidence>
<evidence type="ECO:0000313" key="2">
    <source>
        <dbReference type="EMBL" id="MFC5290227.1"/>
    </source>
</evidence>
<dbReference type="EMBL" id="JBHSKF010000015">
    <property type="protein sequence ID" value="MFC5290227.1"/>
    <property type="molecule type" value="Genomic_DNA"/>
</dbReference>
<feature type="region of interest" description="Disordered" evidence="1">
    <location>
        <begin position="37"/>
        <end position="69"/>
    </location>
</feature>
<proteinExistence type="predicted"/>
<sequence>MFLALWITCGAALAGLVVWRLRVAATTLRTILAETPDTDAPDISAGAQPAAEPAGLAWPHPPRRLWADR</sequence>
<comment type="caution">
    <text evidence="2">The sequence shown here is derived from an EMBL/GenBank/DDBJ whole genome shotgun (WGS) entry which is preliminary data.</text>
</comment>
<keyword evidence="3" id="KW-1185">Reference proteome</keyword>
<accession>A0ABW0ETK3</accession>